<protein>
    <submittedName>
        <fullName evidence="1">Uncharacterized protein</fullName>
    </submittedName>
</protein>
<comment type="caution">
    <text evidence="1">The sequence shown here is derived from an EMBL/GenBank/DDBJ whole genome shotgun (WGS) entry which is preliminary data.</text>
</comment>
<reference evidence="1" key="1">
    <citation type="journal article" date="2019" name="bioRxiv">
        <title>The Genome of the Zebra Mussel, Dreissena polymorpha: A Resource for Invasive Species Research.</title>
        <authorList>
            <person name="McCartney M.A."/>
            <person name="Auch B."/>
            <person name="Kono T."/>
            <person name="Mallez S."/>
            <person name="Zhang Y."/>
            <person name="Obille A."/>
            <person name="Becker A."/>
            <person name="Abrahante J.E."/>
            <person name="Garbe J."/>
            <person name="Badalamenti J.P."/>
            <person name="Herman A."/>
            <person name="Mangelson H."/>
            <person name="Liachko I."/>
            <person name="Sullivan S."/>
            <person name="Sone E.D."/>
            <person name="Koren S."/>
            <person name="Silverstein K.A.T."/>
            <person name="Beckman K.B."/>
            <person name="Gohl D.M."/>
        </authorList>
    </citation>
    <scope>NUCLEOTIDE SEQUENCE</scope>
    <source>
        <strain evidence="1">Duluth1</strain>
        <tissue evidence="1">Whole animal</tissue>
    </source>
</reference>
<dbReference type="Proteomes" id="UP000828390">
    <property type="component" value="Unassembled WGS sequence"/>
</dbReference>
<reference evidence="1" key="2">
    <citation type="submission" date="2020-11" db="EMBL/GenBank/DDBJ databases">
        <authorList>
            <person name="McCartney M.A."/>
            <person name="Auch B."/>
            <person name="Kono T."/>
            <person name="Mallez S."/>
            <person name="Becker A."/>
            <person name="Gohl D.M."/>
            <person name="Silverstein K.A.T."/>
            <person name="Koren S."/>
            <person name="Bechman K.B."/>
            <person name="Herman A."/>
            <person name="Abrahante J.E."/>
            <person name="Garbe J."/>
        </authorList>
    </citation>
    <scope>NUCLEOTIDE SEQUENCE</scope>
    <source>
        <strain evidence="1">Duluth1</strain>
        <tissue evidence="1">Whole animal</tissue>
    </source>
</reference>
<proteinExistence type="predicted"/>
<keyword evidence="2" id="KW-1185">Reference proteome</keyword>
<accession>A0A9D4LFI7</accession>
<sequence length="87" mass="9843">MDETQYDLLVKYETNARPDNCQALVTVKCNRIIWDLCSQNVKCADKRMQHAHNSLIKGSILIAKAVNKTGASRKRGQGERNRHQFGG</sequence>
<evidence type="ECO:0000313" key="1">
    <source>
        <dbReference type="EMBL" id="KAH3856803.1"/>
    </source>
</evidence>
<gene>
    <name evidence="1" type="ORF">DPMN_099398</name>
</gene>
<organism evidence="1 2">
    <name type="scientific">Dreissena polymorpha</name>
    <name type="common">Zebra mussel</name>
    <name type="synonym">Mytilus polymorpha</name>
    <dbReference type="NCBI Taxonomy" id="45954"/>
    <lineage>
        <taxon>Eukaryota</taxon>
        <taxon>Metazoa</taxon>
        <taxon>Spiralia</taxon>
        <taxon>Lophotrochozoa</taxon>
        <taxon>Mollusca</taxon>
        <taxon>Bivalvia</taxon>
        <taxon>Autobranchia</taxon>
        <taxon>Heteroconchia</taxon>
        <taxon>Euheterodonta</taxon>
        <taxon>Imparidentia</taxon>
        <taxon>Neoheterodontei</taxon>
        <taxon>Myida</taxon>
        <taxon>Dreissenoidea</taxon>
        <taxon>Dreissenidae</taxon>
        <taxon>Dreissena</taxon>
    </lineage>
</organism>
<dbReference type="AlphaFoldDB" id="A0A9D4LFI7"/>
<evidence type="ECO:0000313" key="2">
    <source>
        <dbReference type="Proteomes" id="UP000828390"/>
    </source>
</evidence>
<name>A0A9D4LFI7_DREPO</name>
<dbReference type="EMBL" id="JAIWYP010000003">
    <property type="protein sequence ID" value="KAH3856803.1"/>
    <property type="molecule type" value="Genomic_DNA"/>
</dbReference>